<feature type="chain" id="PRO_5045103851" evidence="1">
    <location>
        <begin position="26"/>
        <end position="369"/>
    </location>
</feature>
<dbReference type="Pfam" id="PF07433">
    <property type="entry name" value="DUF1513"/>
    <property type="match status" value="1"/>
</dbReference>
<gene>
    <name evidence="2" type="ORF">ACFQ1C_05750</name>
</gene>
<comment type="caution">
    <text evidence="2">The sequence shown here is derived from an EMBL/GenBank/DDBJ whole genome shotgun (WGS) entry which is preliminary data.</text>
</comment>
<dbReference type="RefSeq" id="WP_379557646.1">
    <property type="nucleotide sequence ID" value="NZ_JBHTJS010000016.1"/>
</dbReference>
<reference evidence="3" key="1">
    <citation type="journal article" date="2019" name="Int. J. Syst. Evol. Microbiol.">
        <title>The Global Catalogue of Microorganisms (GCM) 10K type strain sequencing project: providing services to taxonomists for standard genome sequencing and annotation.</title>
        <authorList>
            <consortium name="The Broad Institute Genomics Platform"/>
            <consortium name="The Broad Institute Genome Sequencing Center for Infectious Disease"/>
            <person name="Wu L."/>
            <person name="Ma J."/>
        </authorList>
    </citation>
    <scope>NUCLEOTIDE SEQUENCE [LARGE SCALE GENOMIC DNA]</scope>
    <source>
        <strain evidence="3">CCUG 60525</strain>
    </source>
</reference>
<evidence type="ECO:0000313" key="3">
    <source>
        <dbReference type="Proteomes" id="UP001597048"/>
    </source>
</evidence>
<evidence type="ECO:0000256" key="1">
    <source>
        <dbReference type="SAM" id="SignalP"/>
    </source>
</evidence>
<organism evidence="2 3">
    <name type="scientific">Oceanisphaera ostreae</name>
    <dbReference type="NCBI Taxonomy" id="914151"/>
    <lineage>
        <taxon>Bacteria</taxon>
        <taxon>Pseudomonadati</taxon>
        <taxon>Pseudomonadota</taxon>
        <taxon>Gammaproteobacteria</taxon>
        <taxon>Aeromonadales</taxon>
        <taxon>Aeromonadaceae</taxon>
        <taxon>Oceanisphaera</taxon>
    </lineage>
</organism>
<dbReference type="Gene3D" id="2.130.10.10">
    <property type="entry name" value="YVTN repeat-like/Quinoprotein amine dehydrogenase"/>
    <property type="match status" value="1"/>
</dbReference>
<dbReference type="PROSITE" id="PS51318">
    <property type="entry name" value="TAT"/>
    <property type="match status" value="1"/>
</dbReference>
<protein>
    <submittedName>
        <fullName evidence="2">DUF1513 domain-containing protein</fullName>
    </submittedName>
</protein>
<keyword evidence="3" id="KW-1185">Reference proteome</keyword>
<accession>A0ABW3KGA6</accession>
<dbReference type="InterPro" id="IPR011044">
    <property type="entry name" value="Quino_amine_DH_bsu"/>
</dbReference>
<keyword evidence="1" id="KW-0732">Signal</keyword>
<name>A0ABW3KGA6_9GAMM</name>
<dbReference type="InterPro" id="IPR006311">
    <property type="entry name" value="TAT_signal"/>
</dbReference>
<dbReference type="InterPro" id="IPR008311">
    <property type="entry name" value="UCP028101"/>
</dbReference>
<dbReference type="Proteomes" id="UP001597048">
    <property type="component" value="Unassembled WGS sequence"/>
</dbReference>
<proteinExistence type="predicted"/>
<feature type="signal peptide" evidence="1">
    <location>
        <begin position="1"/>
        <end position="25"/>
    </location>
</feature>
<dbReference type="InterPro" id="IPR015943">
    <property type="entry name" value="WD40/YVTN_repeat-like_dom_sf"/>
</dbReference>
<dbReference type="SUPFAM" id="SSF50969">
    <property type="entry name" value="YVTN repeat-like/Quinoprotein amine dehydrogenase"/>
    <property type="match status" value="1"/>
</dbReference>
<sequence>MQRRQFLKVLSAAGVLSSLGLVGCALPNAAPARQSYLVGGGRRAQNQYVLQALNLDGSLRYELPLPARGHGMAVHPTLPLAVCHARRPGQFLYLFNHETGEALQVRQADTGRHYYGHGVFSADGRTLFTTEGVSDSSQGVIGVYALNSNRLEKVAEYTGFGIGPHEVRLMPNGNLVIGVGGVHTYGREPLNLESMTPSLSYLDAKNGSLLAQASLADQHLSIRHLAVTADGEVFTGQQYRGEPDDYPPLIARHKPGQLLQASGGTALTPLGGTPLDWARFNHYIASIAVTDTLIAATSPPGNCYGLWHRHSGELIRIAPLPDASGASANNGQIWLGSGHGGISLLDNRGREQRLYSAYQWDNHWALIDA</sequence>
<dbReference type="PIRSF" id="PIRSF028101">
    <property type="entry name" value="UCP028101"/>
    <property type="match status" value="1"/>
</dbReference>
<evidence type="ECO:0000313" key="2">
    <source>
        <dbReference type="EMBL" id="MFD1007654.1"/>
    </source>
</evidence>
<dbReference type="EMBL" id="JBHTJS010000016">
    <property type="protein sequence ID" value="MFD1007654.1"/>
    <property type="molecule type" value="Genomic_DNA"/>
</dbReference>
<dbReference type="PROSITE" id="PS51257">
    <property type="entry name" value="PROKAR_LIPOPROTEIN"/>
    <property type="match status" value="1"/>
</dbReference>